<organism evidence="2 3">
    <name type="scientific">Candidatus Viadribacter manganicus</name>
    <dbReference type="NCBI Taxonomy" id="1759059"/>
    <lineage>
        <taxon>Bacteria</taxon>
        <taxon>Pseudomonadati</taxon>
        <taxon>Pseudomonadota</taxon>
        <taxon>Alphaproteobacteria</taxon>
        <taxon>Hyphomonadales</taxon>
        <taxon>Hyphomonadaceae</taxon>
        <taxon>Candidatus Viadribacter</taxon>
    </lineage>
</organism>
<dbReference type="InParanoid" id="A0A1B1AJU9"/>
<evidence type="ECO:0000259" key="1">
    <source>
        <dbReference type="Pfam" id="PF00534"/>
    </source>
</evidence>
<dbReference type="Pfam" id="PF00534">
    <property type="entry name" value="Glycos_transf_1"/>
    <property type="match status" value="1"/>
</dbReference>
<dbReference type="InterPro" id="IPR001296">
    <property type="entry name" value="Glyco_trans_1"/>
</dbReference>
<sequence>MRIGLRLFYNPGWMGGVNYVLNWARALQSLPAGERPRVTLLAATPAAQKIAEEHAHLGDAIAPFQNTASLGLDFVYPATQLAETPFGAPWAGWIPDWQCRHMPELFSQGEARRRLLQYRLLATHAPVCVVSSQMADADTARVVPEAQAPRHVLPFPAVFASEVYARTPERIAATRARLGAPGRYAIICNQFWRHKNHLLVLEALERVTRDDVHIVMSGALQDDRWPDYADRVRALLAEPRVGQHVTLLGSIARDDQIDLMLGAIGVVQPSRFEGWSTVVEEARALGLPSLLSDFPVHREQSPPASQFFDPDDAATLAARLDAWFAAPPARLSSDAAEARQRDYVVACARRFLAIAAEAKRRYDPAVHDPKPVTAQSLLELRADVTAGRVAADDEALFQAGARGLFREHPEELAGLGGYIGQEAYPLYPSAMTQMMVASLVKMSPEARQRFFDADLSGDAVAHEARASLATPAGKMSLTALSAAAKARDIVRGMLKR</sequence>
<dbReference type="SUPFAM" id="SSF53756">
    <property type="entry name" value="UDP-Glycosyltransferase/glycogen phosphorylase"/>
    <property type="match status" value="1"/>
</dbReference>
<dbReference type="PANTHER" id="PTHR46401">
    <property type="entry name" value="GLYCOSYLTRANSFERASE WBBK-RELATED"/>
    <property type="match status" value="1"/>
</dbReference>
<gene>
    <name evidence="2" type="ORF">ATE48_13315</name>
</gene>
<accession>A0A1B1AJU9</accession>
<dbReference type="EMBL" id="CP013244">
    <property type="protein sequence ID" value="ANP46821.1"/>
    <property type="molecule type" value="Genomic_DNA"/>
</dbReference>
<dbReference type="Gene3D" id="3.40.50.2000">
    <property type="entry name" value="Glycogen Phosphorylase B"/>
    <property type="match status" value="1"/>
</dbReference>
<dbReference type="Proteomes" id="UP000092498">
    <property type="component" value="Chromosome"/>
</dbReference>
<reference evidence="2 3" key="1">
    <citation type="submission" date="2015-11" db="EMBL/GenBank/DDBJ databases">
        <title>Whole-Genome Sequence of Candidatus Oderbacter manganicum from the National Park Lower Oder Valley, Germany.</title>
        <authorList>
            <person name="Braun B."/>
            <person name="Liere K."/>
            <person name="Szewzyk U."/>
        </authorList>
    </citation>
    <scope>NUCLEOTIDE SEQUENCE [LARGE SCALE GENOMIC DNA]</scope>
    <source>
        <strain evidence="2 3">OTSz_A_272</strain>
    </source>
</reference>
<dbReference type="OrthoDB" id="9790710at2"/>
<dbReference type="KEGG" id="cbot:ATE48_13315"/>
<feature type="domain" description="Glycosyl transferase family 1" evidence="1">
    <location>
        <begin position="184"/>
        <end position="330"/>
    </location>
</feature>
<keyword evidence="3" id="KW-1185">Reference proteome</keyword>
<dbReference type="PANTHER" id="PTHR46401:SF8">
    <property type="entry name" value="BLL6006 PROTEIN"/>
    <property type="match status" value="1"/>
</dbReference>
<name>A0A1B1AJU9_9PROT</name>
<dbReference type="STRING" id="1759059.ATE48_13315"/>
<proteinExistence type="predicted"/>
<evidence type="ECO:0000313" key="2">
    <source>
        <dbReference type="EMBL" id="ANP46821.1"/>
    </source>
</evidence>
<evidence type="ECO:0000313" key="3">
    <source>
        <dbReference type="Proteomes" id="UP000092498"/>
    </source>
</evidence>
<dbReference type="RefSeq" id="WP_066772287.1">
    <property type="nucleotide sequence ID" value="NZ_CP013244.1"/>
</dbReference>
<dbReference type="GO" id="GO:0016757">
    <property type="term" value="F:glycosyltransferase activity"/>
    <property type="evidence" value="ECO:0007669"/>
    <property type="project" value="InterPro"/>
</dbReference>
<protein>
    <recommendedName>
        <fullName evidence="1">Glycosyl transferase family 1 domain-containing protein</fullName>
    </recommendedName>
</protein>
<dbReference type="AlphaFoldDB" id="A0A1B1AJU9"/>